<dbReference type="GeneID" id="27897795"/>
<feature type="region of interest" description="Disordered" evidence="1">
    <location>
        <begin position="88"/>
        <end position="156"/>
    </location>
</feature>
<dbReference type="AlphaFoldDB" id="M3CLG2"/>
<dbReference type="RefSeq" id="XP_016762754.1">
    <property type="nucleotide sequence ID" value="XM_016900658.1"/>
</dbReference>
<dbReference type="EMBL" id="KB456262">
    <property type="protein sequence ID" value="EMF14633.1"/>
    <property type="molecule type" value="Genomic_DNA"/>
</dbReference>
<sequence length="275" mass="30327">MASLARPLTNRAVHLRITPRPSNLGESREILRLISAFGEVEYFKNLKYDALSAPTTALVIFKHEEAAMQCMKRSPIRFRMGKAAVGEEIAGPAPSPSPSPAPTTAPPVPASEASAVPAQHIPSRSGGAWGLGGQTRAMSTTSSYAPMDTLPNPPARPVRTPFQAPPLPLLESRIFQVQTNPAHAHFRDQINMGYYHGRFAIDSKSVPQTDLAQTVPLPGLSCVNWKAKERPWRLMNQEKERDRTGPHRRKSLRELYDTHHETAGTADFRNEALSR</sequence>
<feature type="region of interest" description="Disordered" evidence="1">
    <location>
        <begin position="235"/>
        <end position="275"/>
    </location>
</feature>
<evidence type="ECO:0000313" key="3">
    <source>
        <dbReference type="Proteomes" id="UP000016931"/>
    </source>
</evidence>
<dbReference type="OMA" id="RAVHQDY"/>
<dbReference type="OrthoDB" id="5367448at2759"/>
<dbReference type="CDD" id="cd00590">
    <property type="entry name" value="RRM_SF"/>
    <property type="match status" value="1"/>
</dbReference>
<dbReference type="HOGENOM" id="CLU_093941_0_0_1"/>
<evidence type="ECO:0008006" key="4">
    <source>
        <dbReference type="Google" id="ProtNLM"/>
    </source>
</evidence>
<feature type="compositionally biased region" description="Pro residues" evidence="1">
    <location>
        <begin position="93"/>
        <end position="109"/>
    </location>
</feature>
<dbReference type="eggNOG" id="ENOG502SX98">
    <property type="taxonomic scope" value="Eukaryota"/>
</dbReference>
<protein>
    <recommendedName>
        <fullName evidence="4">RRM domain-containing protein</fullName>
    </recommendedName>
</protein>
<evidence type="ECO:0000313" key="2">
    <source>
        <dbReference type="EMBL" id="EMF14633.1"/>
    </source>
</evidence>
<organism evidence="2 3">
    <name type="scientific">Sphaerulina musiva (strain SO2202)</name>
    <name type="common">Poplar stem canker fungus</name>
    <name type="synonym">Septoria musiva</name>
    <dbReference type="NCBI Taxonomy" id="692275"/>
    <lineage>
        <taxon>Eukaryota</taxon>
        <taxon>Fungi</taxon>
        <taxon>Dikarya</taxon>
        <taxon>Ascomycota</taxon>
        <taxon>Pezizomycotina</taxon>
        <taxon>Dothideomycetes</taxon>
        <taxon>Dothideomycetidae</taxon>
        <taxon>Mycosphaerellales</taxon>
        <taxon>Mycosphaerellaceae</taxon>
        <taxon>Sphaerulina</taxon>
    </lineage>
</organism>
<name>M3CLG2_SPHMS</name>
<feature type="compositionally biased region" description="Basic and acidic residues" evidence="1">
    <location>
        <begin position="252"/>
        <end position="275"/>
    </location>
</feature>
<evidence type="ECO:0000256" key="1">
    <source>
        <dbReference type="SAM" id="MobiDB-lite"/>
    </source>
</evidence>
<dbReference type="Proteomes" id="UP000016931">
    <property type="component" value="Unassembled WGS sequence"/>
</dbReference>
<proteinExistence type="predicted"/>
<gene>
    <name evidence="2" type="ORF">SEPMUDRAFT_106927</name>
</gene>
<feature type="compositionally biased region" description="Basic and acidic residues" evidence="1">
    <location>
        <begin position="235"/>
        <end position="245"/>
    </location>
</feature>
<keyword evidence="3" id="KW-1185">Reference proteome</keyword>
<reference evidence="2 3" key="1">
    <citation type="journal article" date="2012" name="PLoS Pathog.">
        <title>Diverse lifestyles and strategies of plant pathogenesis encoded in the genomes of eighteen Dothideomycetes fungi.</title>
        <authorList>
            <person name="Ohm R.A."/>
            <person name="Feau N."/>
            <person name="Henrissat B."/>
            <person name="Schoch C.L."/>
            <person name="Horwitz B.A."/>
            <person name="Barry K.W."/>
            <person name="Condon B.J."/>
            <person name="Copeland A.C."/>
            <person name="Dhillon B."/>
            <person name="Glaser F."/>
            <person name="Hesse C.N."/>
            <person name="Kosti I."/>
            <person name="LaButti K."/>
            <person name="Lindquist E.A."/>
            <person name="Lucas S."/>
            <person name="Salamov A.A."/>
            <person name="Bradshaw R.E."/>
            <person name="Ciuffetti L."/>
            <person name="Hamelin R.C."/>
            <person name="Kema G.H.J."/>
            <person name="Lawrence C."/>
            <person name="Scott J.A."/>
            <person name="Spatafora J.W."/>
            <person name="Turgeon B.G."/>
            <person name="de Wit P.J.G.M."/>
            <person name="Zhong S."/>
            <person name="Goodwin S.B."/>
            <person name="Grigoriev I.V."/>
        </authorList>
    </citation>
    <scope>NUCLEOTIDE SEQUENCE [LARGE SCALE GENOMIC DNA]</scope>
    <source>
        <strain evidence="2 3">SO2202</strain>
    </source>
</reference>
<accession>M3CLG2</accession>